<organism evidence="2">
    <name type="scientific">Clostridioides difficile</name>
    <name type="common">Peptoclostridium difficile</name>
    <dbReference type="NCBI Taxonomy" id="1496"/>
    <lineage>
        <taxon>Bacteria</taxon>
        <taxon>Bacillati</taxon>
        <taxon>Bacillota</taxon>
        <taxon>Clostridia</taxon>
        <taxon>Peptostreptococcales</taxon>
        <taxon>Peptostreptococcaceae</taxon>
        <taxon>Clostridioides</taxon>
    </lineage>
</organism>
<proteinExistence type="predicted"/>
<dbReference type="EMBL" id="UFWD01000001">
    <property type="protein sequence ID" value="SUY24952.1"/>
    <property type="molecule type" value="Genomic_DNA"/>
</dbReference>
<keyword evidence="1" id="KW-1133">Transmembrane helix</keyword>
<dbReference type="AlphaFoldDB" id="A0A381IBQ7"/>
<feature type="transmembrane region" description="Helical" evidence="1">
    <location>
        <begin position="21"/>
        <end position="42"/>
    </location>
</feature>
<sequence>MFRNNNRTFIRKIALNDLKINKLKTYLSGIIIMISTCLLLTVT</sequence>
<evidence type="ECO:0000256" key="1">
    <source>
        <dbReference type="SAM" id="Phobius"/>
    </source>
</evidence>
<keyword evidence="1" id="KW-0472">Membrane</keyword>
<evidence type="ECO:0000313" key="2">
    <source>
        <dbReference type="EMBL" id="SUY24952.1"/>
    </source>
</evidence>
<accession>A0A381IBQ7</accession>
<name>A0A381IBQ7_CLODI</name>
<reference evidence="2" key="1">
    <citation type="submission" date="2018-06" db="EMBL/GenBank/DDBJ databases">
        <authorList>
            <consortium name="Pathogen Informatics"/>
            <person name="Doyle S."/>
        </authorList>
    </citation>
    <scope>NUCLEOTIDE SEQUENCE</scope>
    <source>
        <strain evidence="2">NCTC13307</strain>
    </source>
</reference>
<protein>
    <submittedName>
        <fullName evidence="2">ABC transporter permease</fullName>
    </submittedName>
</protein>
<keyword evidence="1" id="KW-0812">Transmembrane</keyword>
<gene>
    <name evidence="2" type="ORF">NCTC13307_02549</name>
</gene>